<name>A0A9D4M4I1_DREPO</name>
<comment type="caution">
    <text evidence="2">The sequence shown here is derived from an EMBL/GenBank/DDBJ whole genome shotgun (WGS) entry which is preliminary data.</text>
</comment>
<keyword evidence="1" id="KW-0732">Signal</keyword>
<feature type="signal peptide" evidence="1">
    <location>
        <begin position="1"/>
        <end position="22"/>
    </location>
</feature>
<gene>
    <name evidence="2" type="ORF">DPMN_033919</name>
</gene>
<feature type="chain" id="PRO_5039242002" evidence="1">
    <location>
        <begin position="23"/>
        <end position="127"/>
    </location>
</feature>
<dbReference type="Proteomes" id="UP000828390">
    <property type="component" value="Unassembled WGS sequence"/>
</dbReference>
<proteinExistence type="predicted"/>
<evidence type="ECO:0000313" key="3">
    <source>
        <dbReference type="Proteomes" id="UP000828390"/>
    </source>
</evidence>
<keyword evidence="3" id="KW-1185">Reference proteome</keyword>
<reference evidence="2" key="2">
    <citation type="submission" date="2020-11" db="EMBL/GenBank/DDBJ databases">
        <authorList>
            <person name="McCartney M.A."/>
            <person name="Auch B."/>
            <person name="Kono T."/>
            <person name="Mallez S."/>
            <person name="Becker A."/>
            <person name="Gohl D.M."/>
            <person name="Silverstein K.A.T."/>
            <person name="Koren S."/>
            <person name="Bechman K.B."/>
            <person name="Herman A."/>
            <person name="Abrahante J.E."/>
            <person name="Garbe J."/>
        </authorList>
    </citation>
    <scope>NUCLEOTIDE SEQUENCE</scope>
    <source>
        <strain evidence="2">Duluth1</strain>
        <tissue evidence="2">Whole animal</tissue>
    </source>
</reference>
<organism evidence="2 3">
    <name type="scientific">Dreissena polymorpha</name>
    <name type="common">Zebra mussel</name>
    <name type="synonym">Mytilus polymorpha</name>
    <dbReference type="NCBI Taxonomy" id="45954"/>
    <lineage>
        <taxon>Eukaryota</taxon>
        <taxon>Metazoa</taxon>
        <taxon>Spiralia</taxon>
        <taxon>Lophotrochozoa</taxon>
        <taxon>Mollusca</taxon>
        <taxon>Bivalvia</taxon>
        <taxon>Autobranchia</taxon>
        <taxon>Heteroconchia</taxon>
        <taxon>Euheterodonta</taxon>
        <taxon>Imparidentia</taxon>
        <taxon>Neoheterodontei</taxon>
        <taxon>Myida</taxon>
        <taxon>Dreissenoidea</taxon>
        <taxon>Dreissenidae</taxon>
        <taxon>Dreissena</taxon>
    </lineage>
</organism>
<reference evidence="2" key="1">
    <citation type="journal article" date="2019" name="bioRxiv">
        <title>The Genome of the Zebra Mussel, Dreissena polymorpha: A Resource for Invasive Species Research.</title>
        <authorList>
            <person name="McCartney M.A."/>
            <person name="Auch B."/>
            <person name="Kono T."/>
            <person name="Mallez S."/>
            <person name="Zhang Y."/>
            <person name="Obille A."/>
            <person name="Becker A."/>
            <person name="Abrahante J.E."/>
            <person name="Garbe J."/>
            <person name="Badalamenti J.P."/>
            <person name="Herman A."/>
            <person name="Mangelson H."/>
            <person name="Liachko I."/>
            <person name="Sullivan S."/>
            <person name="Sone E.D."/>
            <person name="Koren S."/>
            <person name="Silverstein K.A.T."/>
            <person name="Beckman K.B."/>
            <person name="Gohl D.M."/>
        </authorList>
    </citation>
    <scope>NUCLEOTIDE SEQUENCE</scope>
    <source>
        <strain evidence="2">Duluth1</strain>
        <tissue evidence="2">Whole animal</tissue>
    </source>
</reference>
<evidence type="ECO:0000256" key="1">
    <source>
        <dbReference type="SAM" id="SignalP"/>
    </source>
</evidence>
<evidence type="ECO:0000313" key="2">
    <source>
        <dbReference type="EMBL" id="KAH3870727.1"/>
    </source>
</evidence>
<protein>
    <submittedName>
        <fullName evidence="2">Uncharacterized protein</fullName>
    </submittedName>
</protein>
<accession>A0A9D4M4I1</accession>
<dbReference type="EMBL" id="JAIWYP010000002">
    <property type="protein sequence ID" value="KAH3870727.1"/>
    <property type="molecule type" value="Genomic_DNA"/>
</dbReference>
<sequence>MAWTKCVLYMAVVLVLLTPTLCMRSAIYELDTASYSNDGKVAQLDWSQCAIRYADFNHSAVRFSTGVPQQCESLDLEWMCHPTNESGFLYARKRRNAEDFRAYGGVIAHAIVHTQTQENETKLRVLL</sequence>
<dbReference type="AlphaFoldDB" id="A0A9D4M4I1"/>